<dbReference type="AlphaFoldDB" id="A0A1F4UPM7"/>
<evidence type="ECO:0000313" key="5">
    <source>
        <dbReference type="EMBL" id="OGC46921.1"/>
    </source>
</evidence>
<dbReference type="InterPro" id="IPR035980">
    <property type="entry name" value="Ribosomal_bS6_sf"/>
</dbReference>
<evidence type="ECO:0000256" key="1">
    <source>
        <dbReference type="ARBA" id="ARBA00009512"/>
    </source>
</evidence>
<comment type="caution">
    <text evidence="5">The sequence shown here is derived from an EMBL/GenBank/DDBJ whole genome shotgun (WGS) entry which is preliminary data.</text>
</comment>
<dbReference type="GO" id="GO:0003735">
    <property type="term" value="F:structural constituent of ribosome"/>
    <property type="evidence" value="ECO:0007669"/>
    <property type="project" value="InterPro"/>
</dbReference>
<feature type="non-terminal residue" evidence="5">
    <location>
        <position position="1"/>
    </location>
</feature>
<dbReference type="InterPro" id="IPR000529">
    <property type="entry name" value="Ribosomal_bS6"/>
</dbReference>
<protein>
    <recommendedName>
        <fullName evidence="2">Small ribosomal subunit protein bS6</fullName>
    </recommendedName>
    <alternativeName>
        <fullName evidence="3">30S ribosomal protein S6</fullName>
    </alternativeName>
</protein>
<dbReference type="HAMAP" id="MF_00360">
    <property type="entry name" value="Ribosomal_bS6"/>
    <property type="match status" value="1"/>
</dbReference>
<keyword evidence="4" id="KW-0472">Membrane</keyword>
<name>A0A1F4UPM7_UNCKA</name>
<dbReference type="GO" id="GO:0070181">
    <property type="term" value="F:small ribosomal subunit rRNA binding"/>
    <property type="evidence" value="ECO:0007669"/>
    <property type="project" value="TreeGrafter"/>
</dbReference>
<dbReference type="Gene3D" id="3.30.70.60">
    <property type="match status" value="1"/>
</dbReference>
<reference evidence="5 6" key="1">
    <citation type="journal article" date="2016" name="Nat. Commun.">
        <title>Thousands of microbial genomes shed light on interconnected biogeochemical processes in an aquifer system.</title>
        <authorList>
            <person name="Anantharaman K."/>
            <person name="Brown C.T."/>
            <person name="Hug L.A."/>
            <person name="Sharon I."/>
            <person name="Castelle C.J."/>
            <person name="Probst A.J."/>
            <person name="Thomas B.C."/>
            <person name="Singh A."/>
            <person name="Wilkins M.J."/>
            <person name="Karaoz U."/>
            <person name="Brodie E.L."/>
            <person name="Williams K.H."/>
            <person name="Hubbard S.S."/>
            <person name="Banfield J.F."/>
        </authorList>
    </citation>
    <scope>NUCLEOTIDE SEQUENCE [LARGE SCALE GENOMIC DNA]</scope>
</reference>
<keyword evidence="4" id="KW-0812">Transmembrane</keyword>
<gene>
    <name evidence="5" type="ORF">A2713_00870</name>
</gene>
<dbReference type="InterPro" id="IPR020814">
    <property type="entry name" value="Ribosomal_S6_plastid/chlpt"/>
</dbReference>
<evidence type="ECO:0000256" key="4">
    <source>
        <dbReference type="SAM" id="Phobius"/>
    </source>
</evidence>
<feature type="transmembrane region" description="Helical" evidence="4">
    <location>
        <begin position="6"/>
        <end position="26"/>
    </location>
</feature>
<evidence type="ECO:0000256" key="2">
    <source>
        <dbReference type="ARBA" id="ARBA00035294"/>
    </source>
</evidence>
<sequence>TFQLSIILLHVIISLVMNTYEAMIIFKPELKDDETKKNIKDITGKVSTFGGKILTEDSWGLKNFAYEMDKKTKGYYYISTFELDSLKVSDLTTWLNLQNEGVLRSMITVVSN</sequence>
<keyword evidence="5" id="KW-0689">Ribosomal protein</keyword>
<dbReference type="GO" id="GO:0006412">
    <property type="term" value="P:translation"/>
    <property type="evidence" value="ECO:0007669"/>
    <property type="project" value="InterPro"/>
</dbReference>
<keyword evidence="5" id="KW-0687">Ribonucleoprotein</keyword>
<evidence type="ECO:0000256" key="3">
    <source>
        <dbReference type="ARBA" id="ARBA00035520"/>
    </source>
</evidence>
<dbReference type="Proteomes" id="UP000176444">
    <property type="component" value="Unassembled WGS sequence"/>
</dbReference>
<dbReference type="PANTHER" id="PTHR21011:SF1">
    <property type="entry name" value="SMALL RIBOSOMAL SUBUNIT PROTEIN BS6M"/>
    <property type="match status" value="1"/>
</dbReference>
<organism evidence="5 6">
    <name type="scientific">candidate division WWE3 bacterium RIFCSPHIGHO2_01_FULL_35_17</name>
    <dbReference type="NCBI Taxonomy" id="1802614"/>
    <lineage>
        <taxon>Bacteria</taxon>
        <taxon>Katanobacteria</taxon>
    </lineage>
</organism>
<dbReference type="PANTHER" id="PTHR21011">
    <property type="entry name" value="MITOCHONDRIAL 28S RIBOSOMAL PROTEIN S6"/>
    <property type="match status" value="1"/>
</dbReference>
<dbReference type="EMBL" id="MEUX01000026">
    <property type="protein sequence ID" value="OGC46921.1"/>
    <property type="molecule type" value="Genomic_DNA"/>
</dbReference>
<dbReference type="GO" id="GO:0005737">
    <property type="term" value="C:cytoplasm"/>
    <property type="evidence" value="ECO:0007669"/>
    <property type="project" value="UniProtKB-ARBA"/>
</dbReference>
<keyword evidence="4" id="KW-1133">Transmembrane helix</keyword>
<evidence type="ECO:0000313" key="6">
    <source>
        <dbReference type="Proteomes" id="UP000176444"/>
    </source>
</evidence>
<dbReference type="NCBIfam" id="TIGR00166">
    <property type="entry name" value="S6"/>
    <property type="match status" value="1"/>
</dbReference>
<dbReference type="InterPro" id="IPR014717">
    <property type="entry name" value="Transl_elong_EF1B/ribsomal_bS6"/>
</dbReference>
<dbReference type="CDD" id="cd00473">
    <property type="entry name" value="bS6"/>
    <property type="match status" value="1"/>
</dbReference>
<comment type="similarity">
    <text evidence="1">Belongs to the bacterial ribosomal protein bS6 family.</text>
</comment>
<proteinExistence type="inferred from homology"/>
<dbReference type="SUPFAM" id="SSF54995">
    <property type="entry name" value="Ribosomal protein S6"/>
    <property type="match status" value="1"/>
</dbReference>
<dbReference type="Pfam" id="PF01250">
    <property type="entry name" value="Ribosomal_S6"/>
    <property type="match status" value="1"/>
</dbReference>
<dbReference type="GO" id="GO:0005840">
    <property type="term" value="C:ribosome"/>
    <property type="evidence" value="ECO:0007669"/>
    <property type="project" value="UniProtKB-KW"/>
</dbReference>
<accession>A0A1F4UPM7</accession>